<evidence type="ECO:0000256" key="1">
    <source>
        <dbReference type="SAM" id="SignalP"/>
    </source>
</evidence>
<dbReference type="EMBL" id="JAEPQZ010000002">
    <property type="protein sequence ID" value="KAG2184533.1"/>
    <property type="molecule type" value="Genomic_DNA"/>
</dbReference>
<dbReference type="InterPro" id="IPR019008">
    <property type="entry name" value="Beta_sandwich_EMC7"/>
</dbReference>
<dbReference type="InterPro" id="IPR050587">
    <property type="entry name" value="GNT1/Glycosyltrans_8"/>
</dbReference>
<gene>
    <name evidence="3" type="ORF">INT43_000442</name>
</gene>
<dbReference type="CDD" id="cd02537">
    <property type="entry name" value="GT8_Glycogenin"/>
    <property type="match status" value="1"/>
</dbReference>
<keyword evidence="4" id="KW-1185">Reference proteome</keyword>
<dbReference type="InterPro" id="IPR029044">
    <property type="entry name" value="Nucleotide-diphossugar_trans"/>
</dbReference>
<dbReference type="GO" id="GO:0016757">
    <property type="term" value="F:glycosyltransferase activity"/>
    <property type="evidence" value="ECO:0007669"/>
    <property type="project" value="InterPro"/>
</dbReference>
<dbReference type="InterPro" id="IPR013784">
    <property type="entry name" value="Carb-bd-like_fold"/>
</dbReference>
<protein>
    <recommendedName>
        <fullName evidence="2">ER membrane protein complex subunit 7 beta-sandwich domain-containing protein</fullName>
    </recommendedName>
</protein>
<dbReference type="Proteomes" id="UP000654370">
    <property type="component" value="Unassembled WGS sequence"/>
</dbReference>
<feature type="domain" description="ER membrane protein complex subunit 7 beta-sandwich" evidence="2">
    <location>
        <begin position="35"/>
        <end position="129"/>
    </location>
</feature>
<keyword evidence="1" id="KW-0732">Signal</keyword>
<dbReference type="Pfam" id="PF01501">
    <property type="entry name" value="Glyco_transf_8"/>
    <property type="match status" value="1"/>
</dbReference>
<name>A0A8H7Q251_MORIS</name>
<dbReference type="AlphaFoldDB" id="A0A8H7Q251"/>
<feature type="signal peptide" evidence="1">
    <location>
        <begin position="1"/>
        <end position="18"/>
    </location>
</feature>
<proteinExistence type="predicted"/>
<dbReference type="OrthoDB" id="2014201at2759"/>
<evidence type="ECO:0000259" key="2">
    <source>
        <dbReference type="Pfam" id="PF09430"/>
    </source>
</evidence>
<comment type="caution">
    <text evidence="3">The sequence shown here is derived from an EMBL/GenBank/DDBJ whole genome shotgun (WGS) entry which is preliminary data.</text>
</comment>
<accession>A0A8H7Q251</accession>
<sequence>MLRFTLLFASLFATVCWAVRLEGSIAYNSVIQDTGDLESTASALLNGGEYSTLVRKDGKFVFPEVPNGNYFLEIQSVNYMFPKIRVDINDDGVTGAYSVLGSEWDSTGYDVPYPFMLKAKAENEYFMASVYVRFKNMCNVLAKSRNSTLTEKRRLQCDEHVQEPNAYYDGYPEDMEDFNKAQVDAQKMMSDAGLGQLLAWAVALTSTDKYVNGIIVLASAFEQQQSKYPLVVLYTPQTVSEQVIDQLADLGCDMIPIEPIVPKADLKYLFERFSKTWTKLRAWQQTDYERLVLMDADMLPLHNMDELMTMTLEGPDWVAASHACTCNPQRISHYPKDWTPSTCAFTGCDRTAGTIHPPSMEKRDYFNSGLVVLTPNETVFKRMLEKLDNDEELMKYCFPDQDFLNDIFKGHWVPLPYSYNALKTLPTAHHDMWDLTDVKNIHYILTKPWDIDPNDKQDIYYPLYRLWWKEFQLLQSNL</sequence>
<dbReference type="SUPFAM" id="SSF53448">
    <property type="entry name" value="Nucleotide-diphospho-sugar transferases"/>
    <property type="match status" value="1"/>
</dbReference>
<organism evidence="3 4">
    <name type="scientific">Mortierella isabellina</name>
    <name type="common">Filamentous fungus</name>
    <name type="synonym">Umbelopsis isabellina</name>
    <dbReference type="NCBI Taxonomy" id="91625"/>
    <lineage>
        <taxon>Eukaryota</taxon>
        <taxon>Fungi</taxon>
        <taxon>Fungi incertae sedis</taxon>
        <taxon>Mucoromycota</taxon>
        <taxon>Mucoromycotina</taxon>
        <taxon>Umbelopsidomycetes</taxon>
        <taxon>Umbelopsidales</taxon>
        <taxon>Umbelopsidaceae</taxon>
        <taxon>Umbelopsis</taxon>
    </lineage>
</organism>
<dbReference type="Pfam" id="PF09430">
    <property type="entry name" value="EMC7_beta-sandw"/>
    <property type="match status" value="1"/>
</dbReference>
<dbReference type="PANTHER" id="PTHR11183">
    <property type="entry name" value="GLYCOGENIN SUBFAMILY MEMBER"/>
    <property type="match status" value="1"/>
</dbReference>
<dbReference type="GO" id="GO:0030246">
    <property type="term" value="F:carbohydrate binding"/>
    <property type="evidence" value="ECO:0007669"/>
    <property type="project" value="InterPro"/>
</dbReference>
<dbReference type="SUPFAM" id="SSF49452">
    <property type="entry name" value="Starch-binding domain-like"/>
    <property type="match status" value="1"/>
</dbReference>
<feature type="chain" id="PRO_5034273046" description="ER membrane protein complex subunit 7 beta-sandwich domain-containing protein" evidence="1">
    <location>
        <begin position="19"/>
        <end position="478"/>
    </location>
</feature>
<reference evidence="3" key="1">
    <citation type="submission" date="2020-12" db="EMBL/GenBank/DDBJ databases">
        <title>Metabolic potential, ecology and presence of endohyphal bacteria is reflected in genomic diversity of Mucoromycotina.</title>
        <authorList>
            <person name="Muszewska A."/>
            <person name="Okrasinska A."/>
            <person name="Steczkiewicz K."/>
            <person name="Drgas O."/>
            <person name="Orlowska M."/>
            <person name="Perlinska-Lenart U."/>
            <person name="Aleksandrzak-Piekarczyk T."/>
            <person name="Szatraj K."/>
            <person name="Zielenkiewicz U."/>
            <person name="Pilsyk S."/>
            <person name="Malc E."/>
            <person name="Mieczkowski P."/>
            <person name="Kruszewska J.S."/>
            <person name="Biernat P."/>
            <person name="Pawlowska J."/>
        </authorList>
    </citation>
    <scope>NUCLEOTIDE SEQUENCE</scope>
    <source>
        <strain evidence="3">WA0000067209</strain>
    </source>
</reference>
<dbReference type="InterPro" id="IPR002495">
    <property type="entry name" value="Glyco_trans_8"/>
</dbReference>
<evidence type="ECO:0000313" key="3">
    <source>
        <dbReference type="EMBL" id="KAG2184533.1"/>
    </source>
</evidence>
<evidence type="ECO:0000313" key="4">
    <source>
        <dbReference type="Proteomes" id="UP000654370"/>
    </source>
</evidence>
<dbReference type="Gene3D" id="3.90.550.10">
    <property type="entry name" value="Spore Coat Polysaccharide Biosynthesis Protein SpsA, Chain A"/>
    <property type="match status" value="1"/>
</dbReference>